<dbReference type="RefSeq" id="WP_137696142.1">
    <property type="nucleotide sequence ID" value="NZ_CP061336.1"/>
</dbReference>
<dbReference type="Proteomes" id="UP000306409">
    <property type="component" value="Chromosome"/>
</dbReference>
<protein>
    <submittedName>
        <fullName evidence="1">Uncharacterized protein</fullName>
    </submittedName>
</protein>
<dbReference type="KEGG" id="rher:EHE19_009625"/>
<reference evidence="1 2" key="1">
    <citation type="submission" date="2020-09" db="EMBL/GenBank/DDBJ databases">
        <title>Characterization and genome sequencing of Ruminiclostridium sp. nov. MA18.</title>
        <authorList>
            <person name="Rettenmaier R."/>
            <person name="Kowollik M.-L."/>
            <person name="Liebl W."/>
            <person name="Zverlov V."/>
        </authorList>
    </citation>
    <scope>NUCLEOTIDE SEQUENCE [LARGE SCALE GENOMIC DNA]</scope>
    <source>
        <strain evidence="1 2">MA18</strain>
    </source>
</reference>
<proteinExistence type="predicted"/>
<organism evidence="1 2">
    <name type="scientific">Ruminiclostridium herbifermentans</name>
    <dbReference type="NCBI Taxonomy" id="2488810"/>
    <lineage>
        <taxon>Bacteria</taxon>
        <taxon>Bacillati</taxon>
        <taxon>Bacillota</taxon>
        <taxon>Clostridia</taxon>
        <taxon>Eubacteriales</taxon>
        <taxon>Oscillospiraceae</taxon>
        <taxon>Ruminiclostridium</taxon>
    </lineage>
</organism>
<evidence type="ECO:0000313" key="1">
    <source>
        <dbReference type="EMBL" id="QNU68627.1"/>
    </source>
</evidence>
<sequence>MGLAFLSWVRTGLGGELNKNETNNNILGGNEFPLNTSLPINIQLNTGKSKSITAYIHGPGDITGFDIEQIIRKEPCENAIEVSPNYIPSIDFDSPELPWLLSTTGPQRGGTENGLNKRGLYPWLCLITIEEPDRFTISPPGFKKPLSSVVLPVNELPLLEWSWLWAHTQVVINSADESIEDIIKNKPDRNLSRLISPIRLKPEKLYQAFVVPVFEAGRIAGLGMELENSNKTNFAWDSSKTEVELPIYTSWRFSTGKHGDFQYLAELLEPSHQSNNGICKLSIFDEAENMNAAASGSSKDKWTINLEGAVVDANLTTGTWSLSTTDKKRFTDKLADRLEKKPGVLPLPAYGSVNTEFSGNLNQTGVPAWLKELNLDPRYRIAASLGTQVIKENQEELMASAWEQAAQIKEVNQSLRQGQLALKTSHNIYKKRIGENGSNAALSNSSLISLTASAHTAMLYKSKPESTIAKGLKELYTNMTLEGVMSLQYRKLARPSGKISKRIKNKKLIKKVNPLEYTSEKLAKGNFALIFEKKPILGSINIEELSGNAISMVSFVPQIENTVAKQLNIENNKGKQLKNEFVSDVIIGFKSGRIIKGTCVAIDAKHHLNFSASFNMNENMYGYLSGTNWIQFFEHAYAGSKNILYDSRAVTYKKINGEYITINALFRLSVTSDSYKEYYILNGYYTWNKGYICETVPMSHYYPSNSKDWYDIEYMSYIFAQENYYSNNSSIYDMSRPCVSVMYVKNEYNIIFVAKSRNCKKIGITIGLNVDNKGKVRNGWKHIPIGYDCDKDISMDAYNNHIYILTGKKLLIVTLDENCNVVKKRESSQWIIPEGYVSGVITACDFRKSTNPDLLFVYSIKDGEASKCFYRLAYNVDDEGNVLEWGKPVPVLTEGKENTGTPLSVILGISDKDSAEKLQQFTKQFLDQVEETQNRLNNIFMYNKKTSIGALDIDNIAEEIRKEINPQKAIVQKIGETLELPDSISSNVNERLQPIAVVPRFTQPVNELLRSMNPENFLIGAKSIPDNSVTVLKPNKKFIEAFLIGMNNEMSNEFLWRNYPADFSATYFNRFWDNRSEDGNILPDIAPINKWKKTKKLGDNLINDNIGLFLTIRGELLRRLPNVMLYALPAKESGGKRTIDTEKKKEFPIFSSKIDPDIYFFAFTKTPEEVYGNSQYDGWYFIFQEHPTAPRFGANESNQDNEPVNIDQLTKWEDLEWSMIDTKNNYIDFGEDSSLSGKQLPDTLGKSSTHRWAFSSAHLAHILLQRPVQVAIHATKLMEKP</sequence>
<evidence type="ECO:0000313" key="2">
    <source>
        <dbReference type="Proteomes" id="UP000306409"/>
    </source>
</evidence>
<keyword evidence="2" id="KW-1185">Reference proteome</keyword>
<name>A0A4U7JKM1_9FIRM</name>
<dbReference type="OrthoDB" id="9771902at2"/>
<dbReference type="EMBL" id="CP061336">
    <property type="protein sequence ID" value="QNU68627.1"/>
    <property type="molecule type" value="Genomic_DNA"/>
</dbReference>
<accession>A0A4U7JKM1</accession>
<gene>
    <name evidence="1" type="ORF">EHE19_009625</name>
</gene>